<keyword evidence="9" id="KW-0347">Helicase</keyword>
<dbReference type="InterPro" id="IPR036977">
    <property type="entry name" value="DNA_primase_Znf_CHC2"/>
</dbReference>
<dbReference type="PANTHER" id="PTHR12873:SF0">
    <property type="entry name" value="TWINKLE MTDNA HELICASE"/>
    <property type="match status" value="1"/>
</dbReference>
<dbReference type="Proteomes" id="UP000078348">
    <property type="component" value="Unassembled WGS sequence"/>
</dbReference>
<dbReference type="SUPFAM" id="SSF52540">
    <property type="entry name" value="P-loop containing nucleoside triphosphate hydrolases"/>
    <property type="match status" value="1"/>
</dbReference>
<keyword evidence="5" id="KW-0235">DNA replication</keyword>
<dbReference type="STRING" id="478820.A0A196S8L1"/>
<keyword evidence="1" id="KW-0240">DNA-directed RNA polymerase</keyword>
<evidence type="ECO:0000256" key="6">
    <source>
        <dbReference type="ARBA" id="ARBA00023163"/>
    </source>
</evidence>
<keyword evidence="9" id="KW-0067">ATP-binding</keyword>
<dbReference type="GO" id="GO:0006269">
    <property type="term" value="P:DNA replication, synthesis of primer"/>
    <property type="evidence" value="ECO:0007669"/>
    <property type="project" value="UniProtKB-KW"/>
</dbReference>
<dbReference type="Gene3D" id="3.40.50.300">
    <property type="entry name" value="P-loop containing nucleotide triphosphate hydrolases"/>
    <property type="match status" value="1"/>
</dbReference>
<dbReference type="GO" id="GO:0000428">
    <property type="term" value="C:DNA-directed RNA polymerase complex"/>
    <property type="evidence" value="ECO:0007669"/>
    <property type="project" value="UniProtKB-KW"/>
</dbReference>
<feature type="region of interest" description="Disordered" evidence="7">
    <location>
        <begin position="148"/>
        <end position="174"/>
    </location>
</feature>
<evidence type="ECO:0000256" key="7">
    <source>
        <dbReference type="SAM" id="MobiDB-lite"/>
    </source>
</evidence>
<evidence type="ECO:0000259" key="8">
    <source>
        <dbReference type="PROSITE" id="PS51199"/>
    </source>
</evidence>
<evidence type="ECO:0000256" key="5">
    <source>
        <dbReference type="ARBA" id="ARBA00022705"/>
    </source>
</evidence>
<evidence type="ECO:0000256" key="3">
    <source>
        <dbReference type="ARBA" id="ARBA00022679"/>
    </source>
</evidence>
<keyword evidence="9" id="KW-0547">Nucleotide-binding</keyword>
<dbReference type="Pfam" id="PF13662">
    <property type="entry name" value="Toprim_4"/>
    <property type="match status" value="1"/>
</dbReference>
<dbReference type="GO" id="GO:0008270">
    <property type="term" value="F:zinc ion binding"/>
    <property type="evidence" value="ECO:0007669"/>
    <property type="project" value="InterPro"/>
</dbReference>
<feature type="domain" description="SF4 helicase" evidence="8">
    <location>
        <begin position="424"/>
        <end position="671"/>
    </location>
</feature>
<dbReference type="InterPro" id="IPR027032">
    <property type="entry name" value="Twinkle-like"/>
</dbReference>
<dbReference type="GO" id="GO:0016779">
    <property type="term" value="F:nucleotidyltransferase activity"/>
    <property type="evidence" value="ECO:0007669"/>
    <property type="project" value="UniProtKB-KW"/>
</dbReference>
<dbReference type="PROSITE" id="PS51199">
    <property type="entry name" value="SF4_HELICASE"/>
    <property type="match status" value="1"/>
</dbReference>
<protein>
    <submittedName>
        <fullName evidence="9">T7-like mitochondrial DNA helicase</fullName>
    </submittedName>
</protein>
<feature type="region of interest" description="Disordered" evidence="7">
    <location>
        <begin position="667"/>
        <end position="703"/>
    </location>
</feature>
<dbReference type="SUPFAM" id="SSF56731">
    <property type="entry name" value="DNA primase core"/>
    <property type="match status" value="1"/>
</dbReference>
<dbReference type="AlphaFoldDB" id="A0A196S8L1"/>
<dbReference type="OrthoDB" id="275278at2759"/>
<organism evidence="9 10">
    <name type="scientific">Blastocystis sp. subtype 1 (strain ATCC 50177 / NandII)</name>
    <dbReference type="NCBI Taxonomy" id="478820"/>
    <lineage>
        <taxon>Eukaryota</taxon>
        <taxon>Sar</taxon>
        <taxon>Stramenopiles</taxon>
        <taxon>Bigyra</taxon>
        <taxon>Opalozoa</taxon>
        <taxon>Opalinata</taxon>
        <taxon>Blastocystidae</taxon>
        <taxon>Blastocystis</taxon>
    </lineage>
</organism>
<evidence type="ECO:0000256" key="1">
    <source>
        <dbReference type="ARBA" id="ARBA00022478"/>
    </source>
</evidence>
<gene>
    <name evidence="9" type="ORF">AV274_4943</name>
</gene>
<evidence type="ECO:0000256" key="4">
    <source>
        <dbReference type="ARBA" id="ARBA00022695"/>
    </source>
</evidence>
<keyword evidence="4" id="KW-0548">Nucleotidyltransferase</keyword>
<dbReference type="Pfam" id="PF13481">
    <property type="entry name" value="AAA_25"/>
    <property type="match status" value="1"/>
</dbReference>
<sequence length="703" mass="79578">MFRGLSRVGTGRIKAIAGLAGKAFLPNLGLWTSTLRGYTSRGSSPFSQSVPLSRSSNSTSTFVSSHYKIDENSILEYIQRKGYQYKENGEEYMIRECMFCPKPHYNKSDNLYKLYISKKTGAFICHRCGACGSWFDFKRKQGDLQDDSHTQPLALAGSSQGPQSPPGESEEKATQVHQFAFNAMKEYTANLRNKVFPKVWSALTDRTPTGRWLTEETLRKYCVGACQKTFILDNGESRAEDCVVFPWITLDAQRQPTVHRYKIRSIETKSHMRLEPNGGDWGFFGWHTVPADCESLVITEGEYDAMAVYQATGIPSISLPNGATSLPVRLLPLLEPLKEIILWMDFDRVGQDNAQRFAKKLGQGRVKIVPPPVQEGVHVKDACDCLRSQLNLRDFIARARCLPHDQILSFAELKNDIFYDLVHPFELQGTQFLSLPLLNSTLKGHRRGELTILTGPTGSGKTTLLSQLSLDLLKQGVPTLWGSFEIQNRKLGLTMLRQFSESKLTAEVSRPQYEALTERFQQLPLYYLRFFGSTQLEQILDAMEYSVYAYDVEHIILDNLQFLLGATAGYERFDAQERAIHAFRKFATAQNVHVTLVIHPRKEPEDQPLNISSVFGTAKATQEADNVLILQNENGKKKLEVKKNRFDGDLGSAYLSFNHERLIFEEEKQKKAKEPVEEKEPVKEKKVGMQKSMGKAAHEIIMD</sequence>
<dbReference type="EMBL" id="LXWW01000412">
    <property type="protein sequence ID" value="OAO13385.1"/>
    <property type="molecule type" value="Genomic_DNA"/>
</dbReference>
<name>A0A196S8L1_BLAHN</name>
<reference evidence="9 10" key="1">
    <citation type="submission" date="2016-05" db="EMBL/GenBank/DDBJ databases">
        <title>Nuclear genome of Blastocystis sp. subtype 1 NandII.</title>
        <authorList>
            <person name="Gentekaki E."/>
            <person name="Curtis B."/>
            <person name="Stairs C."/>
            <person name="Eme L."/>
            <person name="Herman E."/>
            <person name="Klimes V."/>
            <person name="Arias M.C."/>
            <person name="Elias M."/>
            <person name="Hilliou F."/>
            <person name="Klute M."/>
            <person name="Malik S.-B."/>
            <person name="Pightling A."/>
            <person name="Rachubinski R."/>
            <person name="Salas D."/>
            <person name="Schlacht A."/>
            <person name="Suga H."/>
            <person name="Archibald J."/>
            <person name="Ball S.G."/>
            <person name="Clark G."/>
            <person name="Dacks J."/>
            <person name="Van Der Giezen M."/>
            <person name="Tsaousis A."/>
            <person name="Roger A."/>
        </authorList>
    </citation>
    <scope>NUCLEOTIDE SEQUENCE [LARGE SCALE GENOMIC DNA]</scope>
    <source>
        <strain evidence="10">ATCC 50177 / NandII</strain>
    </source>
</reference>
<accession>A0A196S8L1</accession>
<dbReference type="CDD" id="cd01029">
    <property type="entry name" value="TOPRIM_primases"/>
    <property type="match status" value="1"/>
</dbReference>
<keyword evidence="6" id="KW-0804">Transcription</keyword>
<dbReference type="GO" id="GO:0005524">
    <property type="term" value="F:ATP binding"/>
    <property type="evidence" value="ECO:0007669"/>
    <property type="project" value="InterPro"/>
</dbReference>
<dbReference type="InterPro" id="IPR003593">
    <property type="entry name" value="AAA+_ATPase"/>
</dbReference>
<dbReference type="InterPro" id="IPR034154">
    <property type="entry name" value="TOPRIM_DnaG/twinkle"/>
</dbReference>
<dbReference type="GO" id="GO:0003697">
    <property type="term" value="F:single-stranded DNA binding"/>
    <property type="evidence" value="ECO:0007669"/>
    <property type="project" value="InterPro"/>
</dbReference>
<keyword evidence="10" id="KW-1185">Reference proteome</keyword>
<dbReference type="Gene3D" id="3.40.1360.10">
    <property type="match status" value="1"/>
</dbReference>
<dbReference type="PANTHER" id="PTHR12873">
    <property type="entry name" value="T7-LIKE MITOCHONDRIAL DNA HELICASE"/>
    <property type="match status" value="1"/>
</dbReference>
<keyword evidence="9" id="KW-0378">Hydrolase</keyword>
<dbReference type="GO" id="GO:0043139">
    <property type="term" value="F:5'-3' DNA helicase activity"/>
    <property type="evidence" value="ECO:0007669"/>
    <property type="project" value="InterPro"/>
</dbReference>
<evidence type="ECO:0000313" key="10">
    <source>
        <dbReference type="Proteomes" id="UP000078348"/>
    </source>
</evidence>
<evidence type="ECO:0000313" key="9">
    <source>
        <dbReference type="EMBL" id="OAO13385.1"/>
    </source>
</evidence>
<proteinExistence type="predicted"/>
<dbReference type="Gene3D" id="3.90.580.10">
    <property type="entry name" value="Zinc finger, CHC2-type domain"/>
    <property type="match status" value="1"/>
</dbReference>
<keyword evidence="3" id="KW-0808">Transferase</keyword>
<dbReference type="InterPro" id="IPR007694">
    <property type="entry name" value="DNA_helicase_DnaB-like_C"/>
</dbReference>
<feature type="compositionally biased region" description="Basic and acidic residues" evidence="7">
    <location>
        <begin position="667"/>
        <end position="687"/>
    </location>
</feature>
<dbReference type="SMART" id="SM00382">
    <property type="entry name" value="AAA"/>
    <property type="match status" value="1"/>
</dbReference>
<comment type="caution">
    <text evidence="9">The sequence shown here is derived from an EMBL/GenBank/DDBJ whole genome shotgun (WGS) entry which is preliminary data.</text>
</comment>
<keyword evidence="2" id="KW-0639">Primosome</keyword>
<dbReference type="CDD" id="cd01122">
    <property type="entry name" value="Twinkle_C"/>
    <property type="match status" value="1"/>
</dbReference>
<dbReference type="InterPro" id="IPR027417">
    <property type="entry name" value="P-loop_NTPase"/>
</dbReference>
<evidence type="ECO:0000256" key="2">
    <source>
        <dbReference type="ARBA" id="ARBA00022515"/>
    </source>
</evidence>
<dbReference type="InterPro" id="IPR006171">
    <property type="entry name" value="TOPRIM_dom"/>
</dbReference>